<dbReference type="CDD" id="cd11618">
    <property type="entry name" value="ChtBD1_1"/>
    <property type="match status" value="1"/>
</dbReference>
<feature type="domain" description="Chitin-binding type-1" evidence="5">
    <location>
        <begin position="270"/>
        <end position="315"/>
    </location>
</feature>
<keyword evidence="1 2" id="KW-0147">Chitin-binding</keyword>
<feature type="region of interest" description="Disordered" evidence="3">
    <location>
        <begin position="229"/>
        <end position="267"/>
    </location>
</feature>
<dbReference type="Proteomes" id="UP000070700">
    <property type="component" value="Unassembled WGS sequence"/>
</dbReference>
<keyword evidence="4" id="KW-0732">Signal</keyword>
<dbReference type="GeneID" id="28819447"/>
<dbReference type="STRING" id="149040.A0A194WWG7"/>
<dbReference type="RefSeq" id="XP_018066676.1">
    <property type="nucleotide sequence ID" value="XM_018209721.1"/>
</dbReference>
<sequence>MSTFRFLLATLLLSSTVFGHMEMIYPMPLRYKNNPFATTIDYSMTSPLTVGGTNAAFPCKGYQSDMGTAAGTSTATWTQGSSVNFTLDGSAVHGGGSCQAALSTDVGKTWYVIHTYQGGCPLAAGSFKLDIPSDAPTGSALFAWLWYNNVGNREIYMNCASITIASGTGAAPATAFKDRPDLFVANLDNGCTTVETTDVIIPNPGPDVTTGGTKEGAVSGTCTPVNGIGGRTGSASSGGSTSVAPDASSGSTAPTASSAPPASSISPTVDGQCSGSQTCAGQSIYGPCCSQWGYCGNTNAHCGAGCMAGFGTCGVNGTASSARRARHVRQFVA</sequence>
<evidence type="ECO:0000256" key="4">
    <source>
        <dbReference type="SAM" id="SignalP"/>
    </source>
</evidence>
<evidence type="ECO:0000256" key="2">
    <source>
        <dbReference type="PROSITE-ProRule" id="PRU00261"/>
    </source>
</evidence>
<name>A0A194WWG7_MOLSC</name>
<keyword evidence="2" id="KW-1015">Disulfide bond</keyword>
<dbReference type="PROSITE" id="PS50941">
    <property type="entry name" value="CHIT_BIND_I_2"/>
    <property type="match status" value="1"/>
</dbReference>
<dbReference type="PANTHER" id="PTHR36182">
    <property type="entry name" value="PROTEIN, PUTATIVE (AFU_ORTHOLOGUE AFUA_6G10930)-RELATED"/>
    <property type="match status" value="1"/>
</dbReference>
<protein>
    <recommendedName>
        <fullName evidence="5">Chitin-binding type-1 domain-containing protein</fullName>
    </recommendedName>
</protein>
<evidence type="ECO:0000256" key="1">
    <source>
        <dbReference type="ARBA" id="ARBA00022669"/>
    </source>
</evidence>
<dbReference type="SMART" id="SM00270">
    <property type="entry name" value="ChtBD1"/>
    <property type="match status" value="1"/>
</dbReference>
<dbReference type="InterPro" id="IPR001002">
    <property type="entry name" value="Chitin-bd_1"/>
</dbReference>
<dbReference type="KEGG" id="psco:LY89DRAFT_592922"/>
<evidence type="ECO:0000313" key="6">
    <source>
        <dbReference type="EMBL" id="KUJ12321.1"/>
    </source>
</evidence>
<evidence type="ECO:0000256" key="3">
    <source>
        <dbReference type="SAM" id="MobiDB-lite"/>
    </source>
</evidence>
<feature type="compositionally biased region" description="Low complexity" evidence="3">
    <location>
        <begin position="233"/>
        <end position="267"/>
    </location>
</feature>
<dbReference type="PANTHER" id="PTHR36182:SF1">
    <property type="entry name" value="PROTEIN, PUTATIVE (AFU_ORTHOLOGUE AFUA_6G10930)-RELATED"/>
    <property type="match status" value="1"/>
</dbReference>
<feature type="chain" id="PRO_5008267535" description="Chitin-binding type-1 domain-containing protein" evidence="4">
    <location>
        <begin position="20"/>
        <end position="333"/>
    </location>
</feature>
<dbReference type="SUPFAM" id="SSF57016">
    <property type="entry name" value="Plant lectins/antimicrobial peptides"/>
    <property type="match status" value="1"/>
</dbReference>
<accession>A0A194WWG7</accession>
<dbReference type="AlphaFoldDB" id="A0A194WWG7"/>
<dbReference type="EMBL" id="KQ947424">
    <property type="protein sequence ID" value="KUJ12321.1"/>
    <property type="molecule type" value="Genomic_DNA"/>
</dbReference>
<evidence type="ECO:0000259" key="5">
    <source>
        <dbReference type="PROSITE" id="PS50941"/>
    </source>
</evidence>
<dbReference type="Gene3D" id="2.70.50.70">
    <property type="match status" value="1"/>
</dbReference>
<proteinExistence type="predicted"/>
<dbReference type="GO" id="GO:0008061">
    <property type="term" value="F:chitin binding"/>
    <property type="evidence" value="ECO:0007669"/>
    <property type="project" value="UniProtKB-UniRule"/>
</dbReference>
<gene>
    <name evidence="6" type="ORF">LY89DRAFT_592922</name>
</gene>
<reference evidence="6 7" key="1">
    <citation type="submission" date="2015-10" db="EMBL/GenBank/DDBJ databases">
        <title>Full genome of DAOMC 229536 Phialocephala scopiformis, a fungal endophyte of spruce producing the potent anti-insectan compound rugulosin.</title>
        <authorList>
            <consortium name="DOE Joint Genome Institute"/>
            <person name="Walker A.K."/>
            <person name="Frasz S.L."/>
            <person name="Seifert K.A."/>
            <person name="Miller J.D."/>
            <person name="Mondo S.J."/>
            <person name="Labutti K."/>
            <person name="Lipzen A."/>
            <person name="Dockter R."/>
            <person name="Kennedy M."/>
            <person name="Grigoriev I.V."/>
            <person name="Spatafora J.W."/>
        </authorList>
    </citation>
    <scope>NUCLEOTIDE SEQUENCE [LARGE SCALE GENOMIC DNA]</scope>
    <source>
        <strain evidence="6 7">CBS 120377</strain>
    </source>
</reference>
<dbReference type="OrthoDB" id="2342176at2759"/>
<feature type="disulfide bond" evidence="2">
    <location>
        <begin position="288"/>
        <end position="302"/>
    </location>
</feature>
<dbReference type="Gene3D" id="3.30.60.10">
    <property type="entry name" value="Endochitinase-like"/>
    <property type="match status" value="1"/>
</dbReference>
<dbReference type="InterPro" id="IPR036861">
    <property type="entry name" value="Endochitinase-like_sf"/>
</dbReference>
<feature type="signal peptide" evidence="4">
    <location>
        <begin position="1"/>
        <end position="19"/>
    </location>
</feature>
<keyword evidence="7" id="KW-1185">Reference proteome</keyword>
<comment type="caution">
    <text evidence="2">Lacks conserved residue(s) required for the propagation of feature annotation.</text>
</comment>
<organism evidence="6 7">
    <name type="scientific">Mollisia scopiformis</name>
    <name type="common">Conifer needle endophyte fungus</name>
    <name type="synonym">Phialocephala scopiformis</name>
    <dbReference type="NCBI Taxonomy" id="149040"/>
    <lineage>
        <taxon>Eukaryota</taxon>
        <taxon>Fungi</taxon>
        <taxon>Dikarya</taxon>
        <taxon>Ascomycota</taxon>
        <taxon>Pezizomycotina</taxon>
        <taxon>Leotiomycetes</taxon>
        <taxon>Helotiales</taxon>
        <taxon>Mollisiaceae</taxon>
        <taxon>Mollisia</taxon>
    </lineage>
</organism>
<dbReference type="InParanoid" id="A0A194WWG7"/>
<evidence type="ECO:0000313" key="7">
    <source>
        <dbReference type="Proteomes" id="UP000070700"/>
    </source>
</evidence>